<keyword evidence="5" id="KW-1185">Reference proteome</keyword>
<evidence type="ECO:0000256" key="1">
    <source>
        <dbReference type="ARBA" id="ARBA00022676"/>
    </source>
</evidence>
<dbReference type="InterPro" id="IPR002201">
    <property type="entry name" value="Glyco_trans_9"/>
</dbReference>
<dbReference type="PANTHER" id="PTHR30160">
    <property type="entry name" value="TETRAACYLDISACCHARIDE 4'-KINASE-RELATED"/>
    <property type="match status" value="1"/>
</dbReference>
<evidence type="ECO:0000313" key="5">
    <source>
        <dbReference type="Proteomes" id="UP000055611"/>
    </source>
</evidence>
<dbReference type="GO" id="GO:0009244">
    <property type="term" value="P:lipopolysaccharide core region biosynthetic process"/>
    <property type="evidence" value="ECO:0007669"/>
    <property type="project" value="TreeGrafter"/>
</dbReference>
<dbReference type="KEGG" id="dej:AWY79_11985"/>
<protein>
    <submittedName>
        <fullName evidence="4">ADP-heptose:LPS heptosyltransferase</fullName>
    </submittedName>
    <submittedName>
        <fullName evidence="3">Glycosyl transferase</fullName>
    </submittedName>
</protein>
<evidence type="ECO:0000313" key="3">
    <source>
        <dbReference type="EMBL" id="AMK11783.1"/>
    </source>
</evidence>
<dbReference type="RefSeq" id="WP_066804154.1">
    <property type="nucleotide sequence ID" value="NZ_CP014206.1"/>
</dbReference>
<dbReference type="PANTHER" id="PTHR30160:SF7">
    <property type="entry name" value="ADP-HEPTOSE--LPS HEPTOSYLTRANSFERASE 2"/>
    <property type="match status" value="1"/>
</dbReference>
<evidence type="ECO:0000313" key="4">
    <source>
        <dbReference type="EMBL" id="TDT88322.1"/>
    </source>
</evidence>
<reference evidence="4 6" key="2">
    <citation type="submission" date="2019-03" db="EMBL/GenBank/DDBJ databases">
        <title>Genomic Encyclopedia of Type Strains, Phase IV (KMG-IV): sequencing the most valuable type-strain genomes for metagenomic binning, comparative biology and taxonomic classification.</title>
        <authorList>
            <person name="Goeker M."/>
        </authorList>
    </citation>
    <scope>NUCLEOTIDE SEQUENCE [LARGE SCALE GENOMIC DNA]</scope>
    <source>
        <strain evidence="4 6">DSM 101483</strain>
    </source>
</reference>
<dbReference type="GO" id="GO:0008713">
    <property type="term" value="F:ADP-heptose-lipopolysaccharide heptosyltransferase activity"/>
    <property type="evidence" value="ECO:0007669"/>
    <property type="project" value="TreeGrafter"/>
</dbReference>
<evidence type="ECO:0000313" key="6">
    <source>
        <dbReference type="Proteomes" id="UP000295506"/>
    </source>
</evidence>
<dbReference type="Proteomes" id="UP000055611">
    <property type="component" value="Chromosome"/>
</dbReference>
<sequence length="416" mass="45019">MKNYLVIQLARFGDLIQTKRLVATLAARPESVVHLCLDGSLADLARLVYPNAVLHPVTAHGTGLDGPQAALRMLTDNRRAFAELAAVDFETVYNLNFSPLNFRLAALFDPDRVEGYGWRDGQEITGRWPAMAMRWSSMRRLGMNLVDFWAGYCPDGLDPALVNPEAQPKGGGIGVVLAGRESRRSLPTDLLADFAAVLAGSRKARRVVLLGGTAEQAAGQAVLKALPPALQSATENLAGKTGWSDLADVVGSLDLLLTPDTGTMHLAAHLGTPVAACFLSSAWCFETGPYGLGHTVYQGVADCLPCLETAPCHESVKCLTGFRDPGFKRFLATSKPEHAPAGLLGLRPAFDTLGQTYVPFAGTDPDGARRETLRNFLAHHLRGKEPRFDGLEGDFARHLYREKDWMTAEKPFGAQE</sequence>
<dbReference type="EMBL" id="CP014206">
    <property type="protein sequence ID" value="AMK11783.1"/>
    <property type="molecule type" value="Genomic_DNA"/>
</dbReference>
<gene>
    <name evidence="3" type="ORF">AWY79_11985</name>
    <name evidence="4" type="ORF">EDC59_106135</name>
</gene>
<dbReference type="AlphaFoldDB" id="A0A126QP09"/>
<keyword evidence="2 3" id="KW-0808">Transferase</keyword>
<dbReference type="Proteomes" id="UP000295506">
    <property type="component" value="Unassembled WGS sequence"/>
</dbReference>
<dbReference type="Pfam" id="PF01075">
    <property type="entry name" value="Glyco_transf_9"/>
    <property type="match status" value="1"/>
</dbReference>
<dbReference type="InterPro" id="IPR051199">
    <property type="entry name" value="LPS_LOS_Heptosyltrfase"/>
</dbReference>
<organism evidence="4 6">
    <name type="scientific">Pseudodesulfovibrio indicus</name>
    <dbReference type="NCBI Taxonomy" id="1716143"/>
    <lineage>
        <taxon>Bacteria</taxon>
        <taxon>Pseudomonadati</taxon>
        <taxon>Thermodesulfobacteriota</taxon>
        <taxon>Desulfovibrionia</taxon>
        <taxon>Desulfovibrionales</taxon>
        <taxon>Desulfovibrionaceae</taxon>
    </lineage>
</organism>
<dbReference type="GO" id="GO:0005829">
    <property type="term" value="C:cytosol"/>
    <property type="evidence" value="ECO:0007669"/>
    <property type="project" value="TreeGrafter"/>
</dbReference>
<dbReference type="OrthoDB" id="5506840at2"/>
<reference evidence="3 5" key="1">
    <citation type="journal article" date="2016" name="Front. Microbiol.">
        <title>Genome Sequence of the Piezophilic, Mesophilic Sulfate-Reducing Bacterium Desulfovibrio indicus J2T.</title>
        <authorList>
            <person name="Cao J."/>
            <person name="Maignien L."/>
            <person name="Shao Z."/>
            <person name="Alain K."/>
            <person name="Jebbar M."/>
        </authorList>
    </citation>
    <scope>NUCLEOTIDE SEQUENCE [LARGE SCALE GENOMIC DNA]</scope>
    <source>
        <strain evidence="3 5">J2</strain>
    </source>
</reference>
<name>A0A126QP09_9BACT</name>
<evidence type="ECO:0000256" key="2">
    <source>
        <dbReference type="ARBA" id="ARBA00022679"/>
    </source>
</evidence>
<dbReference type="SUPFAM" id="SSF53756">
    <property type="entry name" value="UDP-Glycosyltransferase/glycogen phosphorylase"/>
    <property type="match status" value="1"/>
</dbReference>
<dbReference type="CDD" id="cd03789">
    <property type="entry name" value="GT9_LPS_heptosyltransferase"/>
    <property type="match status" value="1"/>
</dbReference>
<keyword evidence="1" id="KW-0328">Glycosyltransferase</keyword>
<accession>A0A126QP09</accession>
<proteinExistence type="predicted"/>
<dbReference type="Gene3D" id="3.40.50.2000">
    <property type="entry name" value="Glycogen Phosphorylase B"/>
    <property type="match status" value="1"/>
</dbReference>
<dbReference type="EMBL" id="SOBK01000006">
    <property type="protein sequence ID" value="TDT88322.1"/>
    <property type="molecule type" value="Genomic_DNA"/>
</dbReference>